<accession>A0A1G2HKY6</accession>
<dbReference type="InterPro" id="IPR007235">
    <property type="entry name" value="Glyco_trans_28_C"/>
</dbReference>
<dbReference type="Pfam" id="PF04101">
    <property type="entry name" value="Glyco_tran_28_C"/>
    <property type="match status" value="1"/>
</dbReference>
<evidence type="ECO:0000259" key="6">
    <source>
        <dbReference type="Pfam" id="PF06925"/>
    </source>
</evidence>
<evidence type="ECO:0000313" key="8">
    <source>
        <dbReference type="Proteomes" id="UP000178991"/>
    </source>
</evidence>
<dbReference type="GO" id="GO:0009247">
    <property type="term" value="P:glycolipid biosynthetic process"/>
    <property type="evidence" value="ECO:0007669"/>
    <property type="project" value="InterPro"/>
</dbReference>
<dbReference type="EMBL" id="MHOL01000005">
    <property type="protein sequence ID" value="OGZ63147.1"/>
    <property type="molecule type" value="Genomic_DNA"/>
</dbReference>
<feature type="domain" description="Diacylglycerol glucosyltransferase N-terminal" evidence="6">
    <location>
        <begin position="20"/>
        <end position="179"/>
    </location>
</feature>
<dbReference type="PANTHER" id="PTHR43025:SF3">
    <property type="entry name" value="MONOGALACTOSYLDIACYLGLYCEROL SYNTHASE 1, CHLOROPLASTIC"/>
    <property type="match status" value="1"/>
</dbReference>
<dbReference type="GO" id="GO:0016758">
    <property type="term" value="F:hexosyltransferase activity"/>
    <property type="evidence" value="ECO:0007669"/>
    <property type="project" value="InterPro"/>
</dbReference>
<dbReference type="InterPro" id="IPR009695">
    <property type="entry name" value="Diacylglyc_glucosyltr_N"/>
</dbReference>
<keyword evidence="4" id="KW-0808">Transferase</keyword>
<comment type="similarity">
    <text evidence="2">Belongs to the glycosyltransferase 28 family.</text>
</comment>
<evidence type="ECO:0000313" key="7">
    <source>
        <dbReference type="EMBL" id="OGZ63147.1"/>
    </source>
</evidence>
<comment type="subcellular location">
    <subcellularLocation>
        <location evidence="1">Membrane</location>
    </subcellularLocation>
</comment>
<proteinExistence type="inferred from homology"/>
<evidence type="ECO:0000259" key="5">
    <source>
        <dbReference type="Pfam" id="PF04101"/>
    </source>
</evidence>
<sequence>MNNKKNILIISMSSGFGHIRAGEALLNYSKENLLNVNIDHFNVSNAGLFMRKYDIAYSNIVKKAPFLWRIMYKYFPVFIINNNFFLEGFFNKAIKNYIIEKKPDSLIFTNVFAIPMVGYFFKKKFPNAKIGVVVTDYHGHQFYKQSLVDYYFVANLNVKEDLKKIGVKEEKIIITGIPVDVKFYIKQNVKDLKTKYGINNDLSVVLFFATFKISDKDLIETIEGLINFEPKINLIFVSSGNEKLYKLISDQFKNKERLFTVNWTDKIDEYMKVSDVIIGKAGGLTVSECLVLKKPMIIINPIPGQEEHNADFIEKNNFGKKVKNADEIFNILPEMISGKTYNFDSIETENPSKKILKYFA</sequence>
<comment type="caution">
    <text evidence="7">The sequence shown here is derived from an EMBL/GenBank/DDBJ whole genome shotgun (WGS) entry which is preliminary data.</text>
</comment>
<dbReference type="PANTHER" id="PTHR43025">
    <property type="entry name" value="MONOGALACTOSYLDIACYLGLYCEROL SYNTHASE"/>
    <property type="match status" value="1"/>
</dbReference>
<evidence type="ECO:0000256" key="1">
    <source>
        <dbReference type="ARBA" id="ARBA00004370"/>
    </source>
</evidence>
<evidence type="ECO:0000256" key="3">
    <source>
        <dbReference type="ARBA" id="ARBA00022676"/>
    </source>
</evidence>
<dbReference type="Proteomes" id="UP000178991">
    <property type="component" value="Unassembled WGS sequence"/>
</dbReference>
<dbReference type="Gene3D" id="3.40.50.2000">
    <property type="entry name" value="Glycogen Phosphorylase B"/>
    <property type="match status" value="1"/>
</dbReference>
<dbReference type="AlphaFoldDB" id="A0A1G2HKY6"/>
<reference evidence="7 8" key="1">
    <citation type="journal article" date="2016" name="Nat. Commun.">
        <title>Thousands of microbial genomes shed light on interconnected biogeochemical processes in an aquifer system.</title>
        <authorList>
            <person name="Anantharaman K."/>
            <person name="Brown C.T."/>
            <person name="Hug L.A."/>
            <person name="Sharon I."/>
            <person name="Castelle C.J."/>
            <person name="Probst A.J."/>
            <person name="Thomas B.C."/>
            <person name="Singh A."/>
            <person name="Wilkins M.J."/>
            <person name="Karaoz U."/>
            <person name="Brodie E.L."/>
            <person name="Williams K.H."/>
            <person name="Hubbard S.S."/>
            <person name="Banfield J.F."/>
        </authorList>
    </citation>
    <scope>NUCLEOTIDE SEQUENCE [LARGE SCALE GENOMIC DNA]</scope>
</reference>
<dbReference type="SUPFAM" id="SSF53756">
    <property type="entry name" value="UDP-Glycosyltransferase/glycogen phosphorylase"/>
    <property type="match status" value="1"/>
</dbReference>
<dbReference type="GO" id="GO:0016020">
    <property type="term" value="C:membrane"/>
    <property type="evidence" value="ECO:0007669"/>
    <property type="project" value="UniProtKB-SubCell"/>
</dbReference>
<name>A0A1G2HKY6_9BACT</name>
<evidence type="ECO:0000256" key="4">
    <source>
        <dbReference type="ARBA" id="ARBA00022679"/>
    </source>
</evidence>
<feature type="domain" description="Glycosyl transferase family 28 C-terminal" evidence="5">
    <location>
        <begin position="217"/>
        <end position="327"/>
    </location>
</feature>
<gene>
    <name evidence="7" type="ORF">A2639_03035</name>
</gene>
<protein>
    <recommendedName>
        <fullName evidence="9">Glycosyl transferase family 28 C-terminal domain-containing protein</fullName>
    </recommendedName>
</protein>
<evidence type="ECO:0008006" key="9">
    <source>
        <dbReference type="Google" id="ProtNLM"/>
    </source>
</evidence>
<dbReference type="Pfam" id="PF06925">
    <property type="entry name" value="MGDG_synth"/>
    <property type="match status" value="1"/>
</dbReference>
<evidence type="ECO:0000256" key="2">
    <source>
        <dbReference type="ARBA" id="ARBA00006962"/>
    </source>
</evidence>
<keyword evidence="3" id="KW-0328">Glycosyltransferase</keyword>
<dbReference type="InterPro" id="IPR050519">
    <property type="entry name" value="Glycosyltransf_28_UgtP"/>
</dbReference>
<organism evidence="7 8">
    <name type="scientific">Candidatus Staskawiczbacteria bacterium RIFCSPHIGHO2_01_FULL_34_27</name>
    <dbReference type="NCBI Taxonomy" id="1802199"/>
    <lineage>
        <taxon>Bacteria</taxon>
        <taxon>Candidatus Staskawicziibacteriota</taxon>
    </lineage>
</organism>